<proteinExistence type="predicted"/>
<name>A0A8T2BFG2_9BRAS</name>
<dbReference type="EMBL" id="JAEFBK010000007">
    <property type="protein sequence ID" value="KAG7586018.1"/>
    <property type="molecule type" value="Genomic_DNA"/>
</dbReference>
<accession>A0A8T2BFG2</accession>
<dbReference type="Pfam" id="PF00078">
    <property type="entry name" value="RVT_1"/>
    <property type="match status" value="1"/>
</dbReference>
<dbReference type="PROSITE" id="PS50878">
    <property type="entry name" value="RT_POL"/>
    <property type="match status" value="1"/>
</dbReference>
<reference evidence="2 3" key="1">
    <citation type="submission" date="2020-12" db="EMBL/GenBank/DDBJ databases">
        <title>Concerted genomic and epigenomic changes stabilize Arabidopsis allopolyploids.</title>
        <authorList>
            <person name="Chen Z."/>
        </authorList>
    </citation>
    <scope>NUCLEOTIDE SEQUENCE [LARGE SCALE GENOMIC DNA]</scope>
    <source>
        <strain evidence="2">Allo738</strain>
        <tissue evidence="2">Leaf</tissue>
    </source>
</reference>
<dbReference type="GO" id="GO:0003676">
    <property type="term" value="F:nucleic acid binding"/>
    <property type="evidence" value="ECO:0007669"/>
    <property type="project" value="InterPro"/>
</dbReference>
<protein>
    <submittedName>
        <fullName evidence="2">Ribonuclease H domain</fullName>
    </submittedName>
</protein>
<dbReference type="Pfam" id="PF13966">
    <property type="entry name" value="zf-RVT"/>
    <property type="match status" value="1"/>
</dbReference>
<dbReference type="PANTHER" id="PTHR33116">
    <property type="entry name" value="REVERSE TRANSCRIPTASE ZINC-BINDING DOMAIN-CONTAINING PROTEIN-RELATED-RELATED"/>
    <property type="match status" value="1"/>
</dbReference>
<gene>
    <name evidence="2" type="ORF">ISN45_Aa02g013670</name>
</gene>
<evidence type="ECO:0000259" key="1">
    <source>
        <dbReference type="PROSITE" id="PS50878"/>
    </source>
</evidence>
<dbReference type="AlphaFoldDB" id="A0A8T2BFG2"/>
<dbReference type="PANTHER" id="PTHR33116:SF86">
    <property type="entry name" value="REVERSE TRANSCRIPTASE DOMAIN-CONTAINING PROTEIN"/>
    <property type="match status" value="1"/>
</dbReference>
<evidence type="ECO:0000313" key="3">
    <source>
        <dbReference type="Proteomes" id="UP000694240"/>
    </source>
</evidence>
<dbReference type="InterPro" id="IPR000477">
    <property type="entry name" value="RT_dom"/>
</dbReference>
<dbReference type="Proteomes" id="UP000694240">
    <property type="component" value="Chromosome 7"/>
</dbReference>
<keyword evidence="3" id="KW-1185">Reference proteome</keyword>
<dbReference type="CDD" id="cd06222">
    <property type="entry name" value="RNase_H_like"/>
    <property type="match status" value="1"/>
</dbReference>
<sequence length="642" mass="74198">MQCVESVSFSVLINGSPRGMIVPERGIRQGDPLSPYLFILCSEVLSHLLTSAVGSNRLKGMKISATGPTINHLLFADDALFFCHAHQKSCSTIMRILQEYEYVSGQAVNLNKSAITFGSRVQQHAKTRLRRILNINNDGGCGKYLGLPEHIGRKKKEIFNYVVEKVKQRTQSPGYKSSFIWKSLLEGRDLLRKGMRYLIGNGRSTNAWLDPWLPTHPPRPPRCIEGVETNVGCVSDLMKVGQPGWNMELLQNIVMEEDIQLINSIRLSPLEAQDMLGWHYNDSGIYTVKSGYWLASHLPEYQEEIHPPPGSQMMKDAIWKMKTAPKLQHFLWRMLSKALATKVELARRGVATDMICKRCQREEETTDHLFFDCDHSQDIWRGNQYLRQLMCNPTNSFTTKMNGIIECYNNKDLPQLDRQIPLWTLWRIWKSRNQLLYQGLDSTWQMDTIKAIDEAREWVTCWQEDSIHSNAQARIRNTVRRSQWDRPRDNFIKCNYDCKFVQNGNVSQAGWIVRDSAGFFIRAGISRGLHVSSVLEAELQSLVMAMQHTWAQGNRRVIFEGDNNTVQKLVTGKDCNFRVHNWIREIHFWKAKFEATEFQWTRRDNNHAADRLAKEPMGDHTNFVSYFYVPSFLVNILHEDHS</sequence>
<dbReference type="InterPro" id="IPR002156">
    <property type="entry name" value="RNaseH_domain"/>
</dbReference>
<organism evidence="2 3">
    <name type="scientific">Arabidopsis thaliana x Arabidopsis arenosa</name>
    <dbReference type="NCBI Taxonomy" id="1240361"/>
    <lineage>
        <taxon>Eukaryota</taxon>
        <taxon>Viridiplantae</taxon>
        <taxon>Streptophyta</taxon>
        <taxon>Embryophyta</taxon>
        <taxon>Tracheophyta</taxon>
        <taxon>Spermatophyta</taxon>
        <taxon>Magnoliopsida</taxon>
        <taxon>eudicotyledons</taxon>
        <taxon>Gunneridae</taxon>
        <taxon>Pentapetalae</taxon>
        <taxon>rosids</taxon>
        <taxon>malvids</taxon>
        <taxon>Brassicales</taxon>
        <taxon>Brassicaceae</taxon>
        <taxon>Camelineae</taxon>
        <taxon>Arabidopsis</taxon>
    </lineage>
</organism>
<dbReference type="InterPro" id="IPR026960">
    <property type="entry name" value="RVT-Znf"/>
</dbReference>
<dbReference type="InterPro" id="IPR044730">
    <property type="entry name" value="RNase_H-like_dom_plant"/>
</dbReference>
<evidence type="ECO:0000313" key="2">
    <source>
        <dbReference type="EMBL" id="KAG7586018.1"/>
    </source>
</evidence>
<dbReference type="GO" id="GO:0004523">
    <property type="term" value="F:RNA-DNA hybrid ribonuclease activity"/>
    <property type="evidence" value="ECO:0007669"/>
    <property type="project" value="InterPro"/>
</dbReference>
<comment type="caution">
    <text evidence="2">The sequence shown here is derived from an EMBL/GenBank/DDBJ whole genome shotgun (WGS) entry which is preliminary data.</text>
</comment>
<feature type="domain" description="Reverse transcriptase" evidence="1">
    <location>
        <begin position="1"/>
        <end position="149"/>
    </location>
</feature>
<dbReference type="Pfam" id="PF13456">
    <property type="entry name" value="RVT_3"/>
    <property type="match status" value="1"/>
</dbReference>